<comment type="similarity">
    <text evidence="1">Belongs to the leucine-binding protein family.</text>
</comment>
<gene>
    <name evidence="4" type="ORF">E4P82_16730</name>
</gene>
<protein>
    <recommendedName>
        <fullName evidence="3">Leucine-binding protein domain-containing protein</fullName>
    </recommendedName>
</protein>
<dbReference type="InterPro" id="IPR028082">
    <property type="entry name" value="Peripla_BP_I"/>
</dbReference>
<evidence type="ECO:0000313" key="4">
    <source>
        <dbReference type="EMBL" id="NMQ20693.1"/>
    </source>
</evidence>
<organism evidence="4 5">
    <name type="scientific">Candidatus Competibacter phosphatis</name>
    <dbReference type="NCBI Taxonomy" id="221280"/>
    <lineage>
        <taxon>Bacteria</taxon>
        <taxon>Pseudomonadati</taxon>
        <taxon>Pseudomonadota</taxon>
        <taxon>Gammaproteobacteria</taxon>
        <taxon>Candidatus Competibacteraceae</taxon>
        <taxon>Candidatus Competibacter</taxon>
    </lineage>
</organism>
<feature type="domain" description="Leucine-binding protein" evidence="3">
    <location>
        <begin position="6"/>
        <end position="127"/>
    </location>
</feature>
<dbReference type="EMBL" id="SPMZ01000058">
    <property type="protein sequence ID" value="NMQ20693.1"/>
    <property type="molecule type" value="Genomic_DNA"/>
</dbReference>
<sequence>MANQVVQGRKIEFKAMDDSGDSVTTIQVANQIIDEGIFLMLGNVGALPTLQLLPVLRVNQIPSIGFYTLGDVSNKDTLNYRPNTSDEVATLITDMTETGIKPAQICIFAQNDVFGVAAINGFKNGLKNFPEMQPAVDKLDHILDMTMGGINPALNGLGPIGFYPHDTIFIRDAYRSLKDWERQSGQPCRFVILAAIPKVAADFIAYSHYKKRILVFRCDLRNGCGLCSWQESVGLLSRRQNYCDSSSAEPGCIPTYRQGSQSYSGK</sequence>
<comment type="caution">
    <text evidence="4">The sequence shown here is derived from an EMBL/GenBank/DDBJ whole genome shotgun (WGS) entry which is preliminary data.</text>
</comment>
<evidence type="ECO:0000313" key="5">
    <source>
        <dbReference type="Proteomes" id="UP000760480"/>
    </source>
</evidence>
<proteinExistence type="inferred from homology"/>
<keyword evidence="5" id="KW-1185">Reference proteome</keyword>
<dbReference type="InterPro" id="IPR028081">
    <property type="entry name" value="Leu-bd"/>
</dbReference>
<dbReference type="Gene3D" id="3.40.50.2300">
    <property type="match status" value="2"/>
</dbReference>
<accession>A0ABX1TMT6</accession>
<reference evidence="4 5" key="1">
    <citation type="submission" date="2019-03" db="EMBL/GenBank/DDBJ databases">
        <title>Metabolic reconstructions from genomes of highly enriched 'Candidatus Accumulibacter' and 'Candidatus Competibacter' bioreactor populations.</title>
        <authorList>
            <person name="Annavajhala M.K."/>
            <person name="Welles L."/>
            <person name="Abbas B."/>
            <person name="Sorokin D."/>
            <person name="Park H."/>
            <person name="Van Loosdrecht M."/>
            <person name="Chandran K."/>
        </authorList>
    </citation>
    <scope>NUCLEOTIDE SEQUENCE [LARGE SCALE GENOMIC DNA]</scope>
    <source>
        <strain evidence="4 5">SBR_G</strain>
    </source>
</reference>
<evidence type="ECO:0000259" key="3">
    <source>
        <dbReference type="Pfam" id="PF13458"/>
    </source>
</evidence>
<name>A0ABX1TMT6_9GAMM</name>
<keyword evidence="2" id="KW-0732">Signal</keyword>
<dbReference type="SUPFAM" id="SSF53822">
    <property type="entry name" value="Periplasmic binding protein-like I"/>
    <property type="match status" value="1"/>
</dbReference>
<evidence type="ECO:0000256" key="2">
    <source>
        <dbReference type="ARBA" id="ARBA00022729"/>
    </source>
</evidence>
<dbReference type="Proteomes" id="UP000760480">
    <property type="component" value="Unassembled WGS sequence"/>
</dbReference>
<evidence type="ECO:0000256" key="1">
    <source>
        <dbReference type="ARBA" id="ARBA00010062"/>
    </source>
</evidence>
<dbReference type="Pfam" id="PF13458">
    <property type="entry name" value="Peripla_BP_6"/>
    <property type="match status" value="1"/>
</dbReference>